<proteinExistence type="inferred from homology"/>
<protein>
    <submittedName>
        <fullName evidence="6">Gfo/Idh/MocA family oxidoreductase</fullName>
    </submittedName>
</protein>
<feature type="domain" description="GFO/IDH/MocA-like oxidoreductase" evidence="5">
    <location>
        <begin position="135"/>
        <end position="249"/>
    </location>
</feature>
<dbReference type="InterPro" id="IPR050984">
    <property type="entry name" value="Gfo/Idh/MocA_domain"/>
</dbReference>
<evidence type="ECO:0000256" key="2">
    <source>
        <dbReference type="ARBA" id="ARBA00023002"/>
    </source>
</evidence>
<evidence type="ECO:0000313" key="7">
    <source>
        <dbReference type="Proteomes" id="UP001499933"/>
    </source>
</evidence>
<keyword evidence="7" id="KW-1185">Reference proteome</keyword>
<dbReference type="Gene3D" id="3.30.360.10">
    <property type="entry name" value="Dihydrodipicolinate Reductase, domain 2"/>
    <property type="match status" value="1"/>
</dbReference>
<dbReference type="Pfam" id="PF01408">
    <property type="entry name" value="GFO_IDH_MocA"/>
    <property type="match status" value="1"/>
</dbReference>
<dbReference type="PANTHER" id="PTHR22604">
    <property type="entry name" value="OXIDOREDUCTASES"/>
    <property type="match status" value="1"/>
</dbReference>
<dbReference type="SUPFAM" id="SSF51735">
    <property type="entry name" value="NAD(P)-binding Rossmann-fold domains"/>
    <property type="match status" value="1"/>
</dbReference>
<dbReference type="InterPro" id="IPR055170">
    <property type="entry name" value="GFO_IDH_MocA-like_dom"/>
</dbReference>
<gene>
    <name evidence="6" type="ORF">GCM10009776_35730</name>
</gene>
<evidence type="ECO:0000313" key="6">
    <source>
        <dbReference type="EMBL" id="GAA1969480.1"/>
    </source>
</evidence>
<organism evidence="6 7">
    <name type="scientific">Microbacterium deminutum</name>
    <dbReference type="NCBI Taxonomy" id="344164"/>
    <lineage>
        <taxon>Bacteria</taxon>
        <taxon>Bacillati</taxon>
        <taxon>Actinomycetota</taxon>
        <taxon>Actinomycetes</taxon>
        <taxon>Micrococcales</taxon>
        <taxon>Microbacteriaceae</taxon>
        <taxon>Microbacterium</taxon>
    </lineage>
</organism>
<evidence type="ECO:0000256" key="1">
    <source>
        <dbReference type="ARBA" id="ARBA00010928"/>
    </source>
</evidence>
<dbReference type="Gene3D" id="3.40.50.720">
    <property type="entry name" value="NAD(P)-binding Rossmann-like Domain"/>
    <property type="match status" value="1"/>
</dbReference>
<keyword evidence="2" id="KW-0560">Oxidoreductase</keyword>
<evidence type="ECO:0000256" key="3">
    <source>
        <dbReference type="ARBA" id="ARBA00023027"/>
    </source>
</evidence>
<dbReference type="Pfam" id="PF22725">
    <property type="entry name" value="GFO_IDH_MocA_C3"/>
    <property type="match status" value="1"/>
</dbReference>
<accession>A0ABP5CXK4</accession>
<dbReference type="Proteomes" id="UP001499933">
    <property type="component" value="Unassembled WGS sequence"/>
</dbReference>
<reference evidence="7" key="1">
    <citation type="journal article" date="2019" name="Int. J. Syst. Evol. Microbiol.">
        <title>The Global Catalogue of Microorganisms (GCM) 10K type strain sequencing project: providing services to taxonomists for standard genome sequencing and annotation.</title>
        <authorList>
            <consortium name="The Broad Institute Genomics Platform"/>
            <consortium name="The Broad Institute Genome Sequencing Center for Infectious Disease"/>
            <person name="Wu L."/>
            <person name="Ma J."/>
        </authorList>
    </citation>
    <scope>NUCLEOTIDE SEQUENCE [LARGE SCALE GENOMIC DNA]</scope>
    <source>
        <strain evidence="7">JCM 14901</strain>
    </source>
</reference>
<comment type="similarity">
    <text evidence="1">Belongs to the Gfo/Idh/MocA family.</text>
</comment>
<dbReference type="SUPFAM" id="SSF55347">
    <property type="entry name" value="Glyceraldehyde-3-phosphate dehydrogenase-like, C-terminal domain"/>
    <property type="match status" value="1"/>
</dbReference>
<feature type="domain" description="Gfo/Idh/MocA-like oxidoreductase N-terminal" evidence="4">
    <location>
        <begin position="7"/>
        <end position="123"/>
    </location>
</feature>
<dbReference type="InterPro" id="IPR000683">
    <property type="entry name" value="Gfo/Idh/MocA-like_OxRdtase_N"/>
</dbReference>
<sequence length="328" mass="35431">MGDRVFTIGILGASHIAPLAVIRPARRRGVRLGAVASRRAGAAAAYAEIQHIERAYGTYEELLADSSIDLVYNSLPPSEHARWSIASLRAGKHVLCEKPFAMNATEAREMQAAARESGRRVIEAFHDRYHPLSHQIDAIVNSGRLGEIVEIRADFSVDMPFAETSIRHDPKLGGGALMDLGCYPVHWVRTLVGEEPRVTFAEAALNPLGADSSIAARLEFPSGIAAQVSCTFNGGQPSSTMDVIGTRGDMHIKNLVFPSQGHSISVTRDGLTWMSTVGGRETFDHQLDAVVNGIASGEPLLTEDDDPIHNMEVVDAIYAAAGLDRTWV</sequence>
<comment type="caution">
    <text evidence="6">The sequence shown here is derived from an EMBL/GenBank/DDBJ whole genome shotgun (WGS) entry which is preliminary data.</text>
</comment>
<evidence type="ECO:0000259" key="5">
    <source>
        <dbReference type="Pfam" id="PF22725"/>
    </source>
</evidence>
<keyword evidence="3" id="KW-0520">NAD</keyword>
<evidence type="ECO:0000259" key="4">
    <source>
        <dbReference type="Pfam" id="PF01408"/>
    </source>
</evidence>
<dbReference type="InterPro" id="IPR036291">
    <property type="entry name" value="NAD(P)-bd_dom_sf"/>
</dbReference>
<dbReference type="PANTHER" id="PTHR22604:SF105">
    <property type="entry name" value="TRANS-1,2-DIHYDROBENZENE-1,2-DIOL DEHYDROGENASE"/>
    <property type="match status" value="1"/>
</dbReference>
<dbReference type="EMBL" id="BAAAOG010000011">
    <property type="protein sequence ID" value="GAA1969480.1"/>
    <property type="molecule type" value="Genomic_DNA"/>
</dbReference>
<name>A0ABP5CXK4_9MICO</name>